<dbReference type="EMBL" id="MFMD01000022">
    <property type="protein sequence ID" value="OGG76410.1"/>
    <property type="molecule type" value="Genomic_DNA"/>
</dbReference>
<dbReference type="STRING" id="1798516.A2950_00930"/>
<feature type="domain" description="DUF5652" evidence="2">
    <location>
        <begin position="11"/>
        <end position="75"/>
    </location>
</feature>
<evidence type="ECO:0000256" key="1">
    <source>
        <dbReference type="SAM" id="Phobius"/>
    </source>
</evidence>
<organism evidence="3 4">
    <name type="scientific">Candidatus Kaiserbacteria bacterium RIFCSPLOWO2_01_FULL_55_19</name>
    <dbReference type="NCBI Taxonomy" id="1798516"/>
    <lineage>
        <taxon>Bacteria</taxon>
        <taxon>Candidatus Kaiseribacteriota</taxon>
    </lineage>
</organism>
<protein>
    <recommendedName>
        <fullName evidence="2">DUF5652 domain-containing protein</fullName>
    </recommendedName>
</protein>
<feature type="transmembrane region" description="Helical" evidence="1">
    <location>
        <begin position="48"/>
        <end position="69"/>
    </location>
</feature>
<keyword evidence="1" id="KW-1133">Transmembrane helix</keyword>
<evidence type="ECO:0000313" key="4">
    <source>
        <dbReference type="Proteomes" id="UP000176714"/>
    </source>
</evidence>
<comment type="caution">
    <text evidence="3">The sequence shown here is derived from an EMBL/GenBank/DDBJ whole genome shotgun (WGS) entry which is preliminary data.</text>
</comment>
<keyword evidence="1" id="KW-0472">Membrane</keyword>
<accession>A0A1F6ES07</accession>
<evidence type="ECO:0000313" key="3">
    <source>
        <dbReference type="EMBL" id="OGG76410.1"/>
    </source>
</evidence>
<feature type="transmembrane region" description="Helical" evidence="1">
    <location>
        <begin position="15"/>
        <end position="36"/>
    </location>
</feature>
<evidence type="ECO:0000259" key="2">
    <source>
        <dbReference type="Pfam" id="PF18893"/>
    </source>
</evidence>
<sequence length="88" mass="9935">MQPFTPLYSPFASEFMTALIPLVIVLVLWTVILKGYALWSAARNTQKWWFIALLVINTLGILELIYLIWFRKTPSHAPAPAVSSSTQA</sequence>
<name>A0A1F6ES07_9BACT</name>
<dbReference type="AlphaFoldDB" id="A0A1F6ES07"/>
<dbReference type="Pfam" id="PF18893">
    <property type="entry name" value="DUF5652"/>
    <property type="match status" value="1"/>
</dbReference>
<keyword evidence="1" id="KW-0812">Transmembrane</keyword>
<reference evidence="3 4" key="1">
    <citation type="journal article" date="2016" name="Nat. Commun.">
        <title>Thousands of microbial genomes shed light on interconnected biogeochemical processes in an aquifer system.</title>
        <authorList>
            <person name="Anantharaman K."/>
            <person name="Brown C.T."/>
            <person name="Hug L.A."/>
            <person name="Sharon I."/>
            <person name="Castelle C.J."/>
            <person name="Probst A.J."/>
            <person name="Thomas B.C."/>
            <person name="Singh A."/>
            <person name="Wilkins M.J."/>
            <person name="Karaoz U."/>
            <person name="Brodie E.L."/>
            <person name="Williams K.H."/>
            <person name="Hubbard S.S."/>
            <person name="Banfield J.F."/>
        </authorList>
    </citation>
    <scope>NUCLEOTIDE SEQUENCE [LARGE SCALE GENOMIC DNA]</scope>
</reference>
<gene>
    <name evidence="3" type="ORF">A2950_00930</name>
</gene>
<dbReference type="InterPro" id="IPR043712">
    <property type="entry name" value="DUF5652"/>
</dbReference>
<proteinExistence type="predicted"/>
<dbReference type="Proteomes" id="UP000176714">
    <property type="component" value="Unassembled WGS sequence"/>
</dbReference>